<dbReference type="RefSeq" id="WP_345375437.1">
    <property type="nucleotide sequence ID" value="NZ_BAABHM010000013.1"/>
</dbReference>
<evidence type="ECO:0000313" key="3">
    <source>
        <dbReference type="Proteomes" id="UP001500843"/>
    </source>
</evidence>
<evidence type="ECO:0000313" key="2">
    <source>
        <dbReference type="EMBL" id="GAA4707702.1"/>
    </source>
</evidence>
<comment type="caution">
    <text evidence="2">The sequence shown here is derived from an EMBL/GenBank/DDBJ whole genome shotgun (WGS) entry which is preliminary data.</text>
</comment>
<keyword evidence="3" id="KW-1185">Reference proteome</keyword>
<reference evidence="3" key="1">
    <citation type="journal article" date="2019" name="Int. J. Syst. Evol. Microbiol.">
        <title>The Global Catalogue of Microorganisms (GCM) 10K type strain sequencing project: providing services to taxonomists for standard genome sequencing and annotation.</title>
        <authorList>
            <consortium name="The Broad Institute Genomics Platform"/>
            <consortium name="The Broad Institute Genome Sequencing Center for Infectious Disease"/>
            <person name="Wu L."/>
            <person name="Ma J."/>
        </authorList>
    </citation>
    <scope>NUCLEOTIDE SEQUENCE [LARGE SCALE GENOMIC DNA]</scope>
    <source>
        <strain evidence="3">JCM 17975</strain>
    </source>
</reference>
<proteinExistence type="predicted"/>
<dbReference type="EMBL" id="BAABHM010000013">
    <property type="protein sequence ID" value="GAA4707702.1"/>
    <property type="molecule type" value="Genomic_DNA"/>
</dbReference>
<protein>
    <submittedName>
        <fullName evidence="2">Uncharacterized protein</fullName>
    </submittedName>
</protein>
<sequence>MPTLTNPQHAAEDAAEAMRNLVFATRSFVDPCDTYWVVSDLAATTRRMEQVAIQVASAHREKLHLAHDYNGSTAVGEVKALTAAAHLRRVADLLRQAHTSLDLAAKHSGCIAWYDTVPPAPNRHTANTGGAVPLSPPSKVRSRRTCH</sequence>
<gene>
    <name evidence="2" type="ORF">GCM10023198_32750</name>
</gene>
<name>A0ABP8XIQ2_9MICO</name>
<dbReference type="Proteomes" id="UP001500843">
    <property type="component" value="Unassembled WGS sequence"/>
</dbReference>
<feature type="region of interest" description="Disordered" evidence="1">
    <location>
        <begin position="124"/>
        <end position="147"/>
    </location>
</feature>
<evidence type="ECO:0000256" key="1">
    <source>
        <dbReference type="SAM" id="MobiDB-lite"/>
    </source>
</evidence>
<organism evidence="2 3">
    <name type="scientific">Promicromonospora umidemergens</name>
    <dbReference type="NCBI Taxonomy" id="629679"/>
    <lineage>
        <taxon>Bacteria</taxon>
        <taxon>Bacillati</taxon>
        <taxon>Actinomycetota</taxon>
        <taxon>Actinomycetes</taxon>
        <taxon>Micrococcales</taxon>
        <taxon>Promicromonosporaceae</taxon>
        <taxon>Promicromonospora</taxon>
    </lineage>
</organism>
<accession>A0ABP8XIQ2</accession>